<dbReference type="PROSITE" id="PS50893">
    <property type="entry name" value="ABC_TRANSPORTER_2"/>
    <property type="match status" value="1"/>
</dbReference>
<dbReference type="GO" id="GO:0055085">
    <property type="term" value="P:transmembrane transport"/>
    <property type="evidence" value="ECO:0007669"/>
    <property type="project" value="UniProtKB-ARBA"/>
</dbReference>
<dbReference type="SUPFAM" id="SSF52540">
    <property type="entry name" value="P-loop containing nucleoside triphosphate hydrolases"/>
    <property type="match status" value="1"/>
</dbReference>
<dbReference type="Pfam" id="PF08352">
    <property type="entry name" value="oligo_HPY"/>
    <property type="match status" value="1"/>
</dbReference>
<name>A0A379ETK1_9PAST</name>
<evidence type="ECO:0000259" key="4">
    <source>
        <dbReference type="PROSITE" id="PS50893"/>
    </source>
</evidence>
<evidence type="ECO:0000256" key="1">
    <source>
        <dbReference type="ARBA" id="ARBA00022448"/>
    </source>
</evidence>
<dbReference type="CDD" id="cd03257">
    <property type="entry name" value="ABC_NikE_OppD_transporters"/>
    <property type="match status" value="1"/>
</dbReference>
<keyword evidence="8" id="KW-1185">Reference proteome</keyword>
<dbReference type="EC" id="3.6.3.-" evidence="6"/>
<dbReference type="RefSeq" id="WP_115322449.1">
    <property type="nucleotide sequence ID" value="NZ_BPUX01000001.1"/>
</dbReference>
<evidence type="ECO:0000313" key="6">
    <source>
        <dbReference type="EMBL" id="SUC09265.1"/>
    </source>
</evidence>
<dbReference type="Gene3D" id="3.40.50.300">
    <property type="entry name" value="P-loop containing nucleotide triphosphate hydrolases"/>
    <property type="match status" value="1"/>
</dbReference>
<dbReference type="InterPro" id="IPR013563">
    <property type="entry name" value="Oligopep_ABC_C"/>
</dbReference>
<dbReference type="InterPro" id="IPR003439">
    <property type="entry name" value="ABC_transporter-like_ATP-bd"/>
</dbReference>
<sequence length="326" mass="36649">MQQNQLDAPLLDAINLKKYYPVKKGMFSKPRLVKAVDGVSFTLERGKTLAIVGESGCGKSTLGRMLTMIEEPTYGELFYQGQNFLVNDAVTQKLRRKKIQIVFQNPYASLNPRKKIGAILEEPLLINTDLSAHQRKQQVLEMMAKVGLKPEFYDRYPHMFSGGQRQRIAIARGLMLHPDIVVADEPVSALDVSVRAQVLNLMMDLQEEMGLSYVFISHDLSVVEHIADEVMVMYLGRCVEQGETKKIFSNPRHPYTQALLSATPRLEAEHRRERIKLTGELPSPLSPPKGCAFHARCRFATAQCAIEKPALKTYADGTKIACFIVD</sequence>
<dbReference type="EMBL" id="UGTV01000015">
    <property type="protein sequence ID" value="SUC09265.1"/>
    <property type="molecule type" value="Genomic_DNA"/>
</dbReference>
<proteinExistence type="predicted"/>
<gene>
    <name evidence="6" type="primary">dppF</name>
    <name evidence="6" type="ORF">NCTC11621_00457</name>
    <name evidence="5" type="ORF">PA42_02650</name>
</gene>
<evidence type="ECO:0000313" key="5">
    <source>
        <dbReference type="EMBL" id="GJH42091.1"/>
    </source>
</evidence>
<dbReference type="PANTHER" id="PTHR43776:SF6">
    <property type="entry name" value="DIPEPTIDE TRANSPORT ATP-BINDING PROTEIN DPPF"/>
    <property type="match status" value="1"/>
</dbReference>
<reference evidence="5" key="2">
    <citation type="submission" date="2024-05" db="EMBL/GenBank/DDBJ databases">
        <title>Determining zoonotic pasteurella genome.</title>
        <authorList>
            <person name="Maeda T."/>
            <person name="Takahashi T."/>
            <person name="Yoshida H."/>
        </authorList>
    </citation>
    <scope>NUCLEOTIDE SEQUENCE</scope>
    <source>
        <strain evidence="5">PA42</strain>
    </source>
</reference>
<dbReference type="InterPro" id="IPR050319">
    <property type="entry name" value="ABC_transp_ATP-bind"/>
</dbReference>
<dbReference type="InterPro" id="IPR027417">
    <property type="entry name" value="P-loop_NTPase"/>
</dbReference>
<dbReference type="InterPro" id="IPR003593">
    <property type="entry name" value="AAA+_ATPase"/>
</dbReference>
<dbReference type="FunFam" id="3.40.50.300:FF:000016">
    <property type="entry name" value="Oligopeptide ABC transporter ATP-binding component"/>
    <property type="match status" value="1"/>
</dbReference>
<reference evidence="6 7" key="1">
    <citation type="submission" date="2018-06" db="EMBL/GenBank/DDBJ databases">
        <authorList>
            <consortium name="Pathogen Informatics"/>
            <person name="Doyle S."/>
        </authorList>
    </citation>
    <scope>NUCLEOTIDE SEQUENCE [LARGE SCALE GENOMIC DNA]</scope>
    <source>
        <strain evidence="6 7">NCTC11621</strain>
    </source>
</reference>
<dbReference type="AlphaFoldDB" id="A0A379ETK1"/>
<dbReference type="Pfam" id="PF00005">
    <property type="entry name" value="ABC_tran"/>
    <property type="match status" value="1"/>
</dbReference>
<dbReference type="Proteomes" id="UP000254704">
    <property type="component" value="Unassembled WGS sequence"/>
</dbReference>
<feature type="domain" description="ABC transporter" evidence="4">
    <location>
        <begin position="11"/>
        <end position="260"/>
    </location>
</feature>
<dbReference type="GeneID" id="69686219"/>
<accession>A0A379ETK1</accession>
<dbReference type="GO" id="GO:0016887">
    <property type="term" value="F:ATP hydrolysis activity"/>
    <property type="evidence" value="ECO:0007669"/>
    <property type="project" value="InterPro"/>
</dbReference>
<protein>
    <submittedName>
        <fullName evidence="6">Dipeptide transport ATP-binding protein DppF</fullName>
        <ecNumber evidence="6">3.6.3.-</ecNumber>
    </submittedName>
</protein>
<organism evidence="6 7">
    <name type="scientific">Pasteurella canis</name>
    <dbReference type="NCBI Taxonomy" id="753"/>
    <lineage>
        <taxon>Bacteria</taxon>
        <taxon>Pseudomonadati</taxon>
        <taxon>Pseudomonadota</taxon>
        <taxon>Gammaproteobacteria</taxon>
        <taxon>Pasteurellales</taxon>
        <taxon>Pasteurellaceae</taxon>
        <taxon>Pasteurella</taxon>
    </lineage>
</organism>
<evidence type="ECO:0000313" key="7">
    <source>
        <dbReference type="Proteomes" id="UP000254704"/>
    </source>
</evidence>
<evidence type="ECO:0000256" key="2">
    <source>
        <dbReference type="ARBA" id="ARBA00022741"/>
    </source>
</evidence>
<dbReference type="NCBIfam" id="NF008453">
    <property type="entry name" value="PRK11308.1"/>
    <property type="match status" value="1"/>
</dbReference>
<keyword evidence="2" id="KW-0547">Nucleotide-binding</keyword>
<keyword evidence="1" id="KW-0813">Transport</keyword>
<dbReference type="PANTHER" id="PTHR43776">
    <property type="entry name" value="TRANSPORT ATP-BINDING PROTEIN"/>
    <property type="match status" value="1"/>
</dbReference>
<dbReference type="Proteomes" id="UP001052140">
    <property type="component" value="Unassembled WGS sequence"/>
</dbReference>
<dbReference type="EMBL" id="BPUX01000001">
    <property type="protein sequence ID" value="GJH42091.1"/>
    <property type="molecule type" value="Genomic_DNA"/>
</dbReference>
<evidence type="ECO:0000256" key="3">
    <source>
        <dbReference type="ARBA" id="ARBA00022840"/>
    </source>
</evidence>
<keyword evidence="3 6" id="KW-0067">ATP-binding</keyword>
<dbReference type="GO" id="GO:0005524">
    <property type="term" value="F:ATP binding"/>
    <property type="evidence" value="ECO:0007669"/>
    <property type="project" value="UniProtKB-KW"/>
</dbReference>
<dbReference type="InterPro" id="IPR017871">
    <property type="entry name" value="ABC_transporter-like_CS"/>
</dbReference>
<keyword evidence="6" id="KW-0378">Hydrolase</keyword>
<evidence type="ECO:0000313" key="8">
    <source>
        <dbReference type="Proteomes" id="UP001052140"/>
    </source>
</evidence>
<dbReference type="PROSITE" id="PS00211">
    <property type="entry name" value="ABC_TRANSPORTER_1"/>
    <property type="match status" value="1"/>
</dbReference>
<dbReference type="SMART" id="SM00382">
    <property type="entry name" value="AAA"/>
    <property type="match status" value="1"/>
</dbReference>
<dbReference type="GO" id="GO:0015833">
    <property type="term" value="P:peptide transport"/>
    <property type="evidence" value="ECO:0007669"/>
    <property type="project" value="InterPro"/>
</dbReference>
<dbReference type="NCBIfam" id="TIGR01727">
    <property type="entry name" value="oligo_HPY"/>
    <property type="match status" value="1"/>
</dbReference>